<comment type="caution">
    <text evidence="7">The sequence shown here is derived from an EMBL/GenBank/DDBJ whole genome shotgun (WGS) entry which is preliminary data.</text>
</comment>
<evidence type="ECO:0000256" key="2">
    <source>
        <dbReference type="ARBA" id="ARBA00009430"/>
    </source>
</evidence>
<evidence type="ECO:0000256" key="4">
    <source>
        <dbReference type="ARBA" id="ARBA00023163"/>
    </source>
</evidence>
<keyword evidence="5" id="KW-0539">Nucleus</keyword>
<dbReference type="GO" id="GO:0006351">
    <property type="term" value="P:DNA-templated transcription"/>
    <property type="evidence" value="ECO:0007669"/>
    <property type="project" value="InterPro"/>
</dbReference>
<protein>
    <recommendedName>
        <fullName evidence="9">RNA polymerase I associated factor, A49-like protein</fullName>
    </recommendedName>
</protein>
<name>A0A8H3IG15_9LECA</name>
<dbReference type="Pfam" id="PF06870">
    <property type="entry name" value="RNA_pol_I_A49"/>
    <property type="match status" value="1"/>
</dbReference>
<evidence type="ECO:0000256" key="5">
    <source>
        <dbReference type="ARBA" id="ARBA00023242"/>
    </source>
</evidence>
<dbReference type="PANTHER" id="PTHR14440">
    <property type="entry name" value="DNA-DIRECTED RNA POLYMERASE I SUBUNIT RPA49"/>
    <property type="match status" value="1"/>
</dbReference>
<accession>A0A8H3IG15</accession>
<evidence type="ECO:0000256" key="3">
    <source>
        <dbReference type="ARBA" id="ARBA00022478"/>
    </source>
</evidence>
<keyword evidence="8" id="KW-1185">Reference proteome</keyword>
<comment type="subcellular location">
    <subcellularLocation>
        <location evidence="1">Nucleus</location>
        <location evidence="1">Nucleolus</location>
    </subcellularLocation>
</comment>
<evidence type="ECO:0000256" key="1">
    <source>
        <dbReference type="ARBA" id="ARBA00004604"/>
    </source>
</evidence>
<keyword evidence="3" id="KW-0240">DNA-directed RNA polymerase</keyword>
<sequence>MSESPQKKRKRLHSHDEHPRKKAPSDAQSVRLEMVQDVGEWSPALVFTPGLDYGFKNPMDAYSKGEPAQDDLFRERLLLHSADHPKLDYVAQEEKAGDAGSLSQHYIAVHDPQTGETQLMPARKLILRSTLQSARLPEEKEELPAQKTASSIHIAMDSRILLGQAFGTKKSQKALRSLTENAIVSLNEAKKDSRGQLVLEGGAAVVIDAMGESFAISERKALQEAVDEAKPRPKPNEEANNPAEVYQLEDLAGKDIWMRLNISKFQSAVKNNQDILTVSRYFSSRLNRVAREKVDDKLRALRLVLTMIEWRKSFKPGRKNTFYPPRDEDMKDVITDFDPILMKKLRQKFAPDASVSSWHIDNICTHICALSLIVDSYTTDTFDLKQDLGLESRKMVQYFREIGCRIVPLKETEYEKFGIKTKAEAKSHTVAKLRLPLKFPKMRAQMRRR</sequence>
<gene>
    <name evidence="7" type="ORF">GOMPHAMPRED_007628</name>
</gene>
<dbReference type="EMBL" id="CAJPDQ010000007">
    <property type="protein sequence ID" value="CAF9912324.1"/>
    <property type="molecule type" value="Genomic_DNA"/>
</dbReference>
<reference evidence="7" key="1">
    <citation type="submission" date="2021-03" db="EMBL/GenBank/DDBJ databases">
        <authorList>
            <person name="Tagirdzhanova G."/>
        </authorList>
    </citation>
    <scope>NUCLEOTIDE SEQUENCE</scope>
</reference>
<evidence type="ECO:0000313" key="8">
    <source>
        <dbReference type="Proteomes" id="UP000664169"/>
    </source>
</evidence>
<keyword evidence="4" id="KW-0804">Transcription</keyword>
<comment type="similarity">
    <text evidence="2">Belongs to the eukaryotic RPA49/POLR1E RNA polymerase subunit family.</text>
</comment>
<dbReference type="Proteomes" id="UP000664169">
    <property type="component" value="Unassembled WGS sequence"/>
</dbReference>
<evidence type="ECO:0000313" key="7">
    <source>
        <dbReference type="EMBL" id="CAF9912324.1"/>
    </source>
</evidence>
<dbReference type="InterPro" id="IPR009668">
    <property type="entry name" value="RNA_pol-assoc_fac_A49-like"/>
</dbReference>
<dbReference type="GO" id="GO:0003677">
    <property type="term" value="F:DNA binding"/>
    <property type="evidence" value="ECO:0007669"/>
    <property type="project" value="InterPro"/>
</dbReference>
<evidence type="ECO:0008006" key="9">
    <source>
        <dbReference type="Google" id="ProtNLM"/>
    </source>
</evidence>
<dbReference type="GO" id="GO:0000428">
    <property type="term" value="C:DNA-directed RNA polymerase complex"/>
    <property type="evidence" value="ECO:0007669"/>
    <property type="project" value="UniProtKB-KW"/>
</dbReference>
<feature type="region of interest" description="Disordered" evidence="6">
    <location>
        <begin position="1"/>
        <end position="30"/>
    </location>
</feature>
<organism evidence="7 8">
    <name type="scientific">Gomphillus americanus</name>
    <dbReference type="NCBI Taxonomy" id="1940652"/>
    <lineage>
        <taxon>Eukaryota</taxon>
        <taxon>Fungi</taxon>
        <taxon>Dikarya</taxon>
        <taxon>Ascomycota</taxon>
        <taxon>Pezizomycotina</taxon>
        <taxon>Lecanoromycetes</taxon>
        <taxon>OSLEUM clade</taxon>
        <taxon>Ostropomycetidae</taxon>
        <taxon>Ostropales</taxon>
        <taxon>Graphidaceae</taxon>
        <taxon>Gomphilloideae</taxon>
        <taxon>Gomphillus</taxon>
    </lineage>
</organism>
<proteinExistence type="inferred from homology"/>
<dbReference type="GO" id="GO:0005730">
    <property type="term" value="C:nucleolus"/>
    <property type="evidence" value="ECO:0007669"/>
    <property type="project" value="UniProtKB-SubCell"/>
</dbReference>
<dbReference type="AlphaFoldDB" id="A0A8H3IG15"/>
<dbReference type="OrthoDB" id="532500at2759"/>
<evidence type="ECO:0000256" key="6">
    <source>
        <dbReference type="SAM" id="MobiDB-lite"/>
    </source>
</evidence>